<name>A0A7S9KL90_EPIFF</name>
<evidence type="ECO:0000313" key="2">
    <source>
        <dbReference type="Proteomes" id="UP000594364"/>
    </source>
</evidence>
<accession>A0A7S9KL90</accession>
<dbReference type="AlphaFoldDB" id="A0A7S9KL90"/>
<reference evidence="1 2" key="1">
    <citation type="journal article" date="2018" name="PLoS Genet.">
        <title>Repeat elements organise 3D genome structure and mediate transcription in the filamentous fungus Epichloe festucae.</title>
        <authorList>
            <person name="Winter D.J."/>
            <person name="Ganley A.R.D."/>
            <person name="Young C.A."/>
            <person name="Liachko I."/>
            <person name="Schardl C.L."/>
            <person name="Dupont P.Y."/>
            <person name="Berry D."/>
            <person name="Ram A."/>
            <person name="Scott B."/>
            <person name="Cox M.P."/>
        </authorList>
    </citation>
    <scope>NUCLEOTIDE SEQUENCE [LARGE SCALE GENOMIC DNA]</scope>
    <source>
        <strain evidence="1 2">Fl1</strain>
    </source>
</reference>
<gene>
    <name evidence="1" type="ORF">C2857_005836</name>
</gene>
<organism evidence="1 2">
    <name type="scientific">Epichloe festucae (strain Fl1)</name>
    <dbReference type="NCBI Taxonomy" id="877507"/>
    <lineage>
        <taxon>Eukaryota</taxon>
        <taxon>Fungi</taxon>
        <taxon>Dikarya</taxon>
        <taxon>Ascomycota</taxon>
        <taxon>Pezizomycotina</taxon>
        <taxon>Sordariomycetes</taxon>
        <taxon>Hypocreomycetidae</taxon>
        <taxon>Hypocreales</taxon>
        <taxon>Clavicipitaceae</taxon>
        <taxon>Epichloe</taxon>
    </lineage>
</organism>
<sequence>MLSMNNSLVATETRRHSAVMEPRFARGTKKFLSIHQLLLASLVDYRLRAAAAAALAGRDAQISPDEMDDLVDAE</sequence>
<evidence type="ECO:0000313" key="1">
    <source>
        <dbReference type="EMBL" id="QPG94390.1"/>
    </source>
</evidence>
<dbReference type="EMBL" id="CP031385">
    <property type="protein sequence ID" value="QPG94390.1"/>
    <property type="molecule type" value="Genomic_DNA"/>
</dbReference>
<protein>
    <submittedName>
        <fullName evidence="1">Uncharacterized protein</fullName>
    </submittedName>
</protein>
<proteinExistence type="predicted"/>
<keyword evidence="2" id="KW-1185">Reference proteome</keyword>
<dbReference type="Proteomes" id="UP000594364">
    <property type="component" value="Chromosome 1"/>
</dbReference>